<evidence type="ECO:0000313" key="1">
    <source>
        <dbReference type="EMBL" id="NEX61212.1"/>
    </source>
</evidence>
<evidence type="ECO:0000313" key="2">
    <source>
        <dbReference type="Proteomes" id="UP000482155"/>
    </source>
</evidence>
<protein>
    <submittedName>
        <fullName evidence="1">Alpha/beta hydrolase</fullName>
    </submittedName>
</protein>
<gene>
    <name evidence="1" type="ORF">G3574_08980</name>
</gene>
<reference evidence="1 2" key="1">
    <citation type="submission" date="2020-02" db="EMBL/GenBank/DDBJ databases">
        <authorList>
            <person name="Kim M.K."/>
        </authorList>
    </citation>
    <scope>NUCLEOTIDE SEQUENCE [LARGE SCALE GENOMIC DNA]</scope>
    <source>
        <strain evidence="1 2">17J57-3</strain>
    </source>
</reference>
<keyword evidence="2" id="KW-1185">Reference proteome</keyword>
<dbReference type="Gene3D" id="3.40.50.1820">
    <property type="entry name" value="alpha/beta hydrolase"/>
    <property type="match status" value="1"/>
</dbReference>
<accession>A0A6B3SRZ3</accession>
<dbReference type="PROSITE" id="PS51257">
    <property type="entry name" value="PROKAR_LIPOPROTEIN"/>
    <property type="match status" value="1"/>
</dbReference>
<comment type="caution">
    <text evidence="1">The sequence shown here is derived from an EMBL/GenBank/DDBJ whole genome shotgun (WGS) entry which is preliminary data.</text>
</comment>
<dbReference type="Proteomes" id="UP000482155">
    <property type="component" value="Unassembled WGS sequence"/>
</dbReference>
<keyword evidence="1" id="KW-0378">Hydrolase</keyword>
<dbReference type="RefSeq" id="WP_163962184.1">
    <property type="nucleotide sequence ID" value="NZ_JAAIVB010000034.1"/>
</dbReference>
<dbReference type="GO" id="GO:0016787">
    <property type="term" value="F:hydrolase activity"/>
    <property type="evidence" value="ECO:0007669"/>
    <property type="project" value="UniProtKB-KW"/>
</dbReference>
<dbReference type="InterPro" id="IPR029058">
    <property type="entry name" value="AB_hydrolase_fold"/>
</dbReference>
<dbReference type="AlphaFoldDB" id="A0A6B3SRZ3"/>
<organism evidence="1 2">
    <name type="scientific">Noviherbaspirillum galbum</name>
    <dbReference type="NCBI Taxonomy" id="2709383"/>
    <lineage>
        <taxon>Bacteria</taxon>
        <taxon>Pseudomonadati</taxon>
        <taxon>Pseudomonadota</taxon>
        <taxon>Betaproteobacteria</taxon>
        <taxon>Burkholderiales</taxon>
        <taxon>Oxalobacteraceae</taxon>
        <taxon>Noviherbaspirillum</taxon>
    </lineage>
</organism>
<sequence>MRSQEKPVAQLNGTRSGKLPSALCALLGAALLGGCLTPPPAVIALPVPEETRPQDARTFIPNVAALPFAALPGTTAETDRWTGVLDGAAYRIEVPRNWNGMLVMYTHGYAGTGPNLNVSNPAIRRHLIENGYAWAASSYSKNYYDVRAGLEDTNALALAFNGIAAANNRPLHAPLKRYIMGPSMGGHIAAAAVEQETLATAVHKVRYDGAVPMCGVLGDTDLYNYFGAYQMAAMELAGMPATSYPVPDFAALRQKITDALWTAYPSATTPRGDRLKAIVMNLTGGQRPIFEEGFRVKPLQDAVWTAFAGDGTINGVLTRNIINTTGIVYRFSNAGAPSEEDIAFNRAIYRIAGTPEANRPRSDGMRWVPKVHGQFNVPVVTMHTLGDLYVPFGMEQLYRRRAMEQGNDKLLVQRAIRAPGHCDFSVAEQAAAFQAMADWEQKGIKPAGDDVLTPAVVADKNYGCNFTNNTAGKDDLPALAPTRASLPACTGAQNR</sequence>
<dbReference type="SUPFAM" id="SSF53474">
    <property type="entry name" value="alpha/beta-Hydrolases"/>
    <property type="match status" value="1"/>
</dbReference>
<proteinExistence type="predicted"/>
<name>A0A6B3SRZ3_9BURK</name>
<dbReference type="EMBL" id="JAAIVB010000034">
    <property type="protein sequence ID" value="NEX61212.1"/>
    <property type="molecule type" value="Genomic_DNA"/>
</dbReference>